<feature type="compositionally biased region" description="Polar residues" evidence="8">
    <location>
        <begin position="1318"/>
        <end position="1336"/>
    </location>
</feature>
<dbReference type="PANTHER" id="PTHR24406">
    <property type="entry name" value="TRANSCRIPTIONAL REPRESSOR CTCFL-RELATED"/>
    <property type="match status" value="1"/>
</dbReference>
<organism evidence="10 11">
    <name type="scientific">Elysia marginata</name>
    <dbReference type="NCBI Taxonomy" id="1093978"/>
    <lineage>
        <taxon>Eukaryota</taxon>
        <taxon>Metazoa</taxon>
        <taxon>Spiralia</taxon>
        <taxon>Lophotrochozoa</taxon>
        <taxon>Mollusca</taxon>
        <taxon>Gastropoda</taxon>
        <taxon>Heterobranchia</taxon>
        <taxon>Euthyneura</taxon>
        <taxon>Panpulmonata</taxon>
        <taxon>Sacoglossa</taxon>
        <taxon>Placobranchoidea</taxon>
        <taxon>Plakobranchidae</taxon>
        <taxon>Elysia</taxon>
    </lineage>
</organism>
<keyword evidence="4 7" id="KW-0863">Zinc-finger</keyword>
<evidence type="ECO:0000256" key="1">
    <source>
        <dbReference type="ARBA" id="ARBA00004123"/>
    </source>
</evidence>
<gene>
    <name evidence="10" type="ORF">ElyMa_001807300</name>
</gene>
<evidence type="ECO:0000256" key="6">
    <source>
        <dbReference type="ARBA" id="ARBA00023242"/>
    </source>
</evidence>
<feature type="compositionally biased region" description="Basic and acidic residues" evidence="8">
    <location>
        <begin position="811"/>
        <end position="823"/>
    </location>
</feature>
<dbReference type="FunFam" id="3.30.160.60:FF:000110">
    <property type="entry name" value="Zinc finger protein-like"/>
    <property type="match status" value="1"/>
</dbReference>
<evidence type="ECO:0000256" key="3">
    <source>
        <dbReference type="ARBA" id="ARBA00022737"/>
    </source>
</evidence>
<feature type="compositionally biased region" description="Polar residues" evidence="8">
    <location>
        <begin position="519"/>
        <end position="528"/>
    </location>
</feature>
<sequence length="1419" mass="159987">MERKKRRKYNRKSWNTHISLEVIKQYLLNGAYPHGSTPSDKRSVRKRSESFKLDNNVLYYVVKPKQVEGELPDPNPRENIKNLRKAIFSVKDQLSVTSAVHLQGNGGNHMGTERTLTALSSKYYWVGMAATVRKVLRNCVVCLANRPAVSILTTDLEDGTPFSQSWDSEAPLLLSKGAGAAEEKKSKIFAAKEIDNDSKRNVFTEDEGQFVVTNELTEPEEIDSDLDFDQESAVPDKIFDPKIDIHRARRFWHKVELQIFGPFPFKRSHAKFVVAALDSYSRWPEVQPLEKFDEKTVSRFCLKLIARYGAMEHLILLENDVSAKKPLDASGISQNLQACAVNVSKEDSNPMDESWCNLFKSVERFVNVYIQEWPDCLDLCLLPLRNTVSQLTEFTPAFLLMGREPSFPDVILPRNQSVNTEVSLSTEQIHQAADDAMSIYHGCSVPDIKHVIDPSDSIPIKTLETKESAPENIPDMELVRKSSRKTKKSTWSTDQEDKVEKTLAENGSKVSRHVGSDDTPGSCNSVTQDLMPVEEDDDLVEKYKVLDSLNTDKLYWRGMHADVRAFVTACPGCRFGETKKKRKTAVKQLRWLKAAAPIDEEDSDAEASSGDMSYDDLWMYIKKGATPDFLSRSALLVFRKKAKNFKIEKGTLYYYPPSDGKKKPRKVLRTEEEKQEVLARTHLGSGDEHLVESIMKDKLRESVFWYGMFSDLKNFVASCSQCQTSEQSGLLGGEADKQETAVEEKVKLFQDYFAGKNITQPQECLDSLFPPKATLESNGDCEAEALDTAQAVSPDESDELMNEELPQESSSQKELDVPVKEPHSLNTNCEKVLPEKEESLKADLADAGDISEMKHLCQHNKDENEVGEAIEVEPSNTDTSFQLTTSYVEKTRATSKLTKSPLSVPKLPRTRKRCDICFEVILGENNFKAHMYKHTGVKPFECNLCHKYFTNIRGLRLHLRKHTGHRPFLCNICGRGFPRSASLRYHIKTHERGNNSLITCDVCHRTFTTMNRLIKHKGFKHPAQAPVYSCEQCGKCFTAKRSLKRHEEVHKGIRKYQCQYCKRKFFRKEYLDYHLVSHANEDPSILENVKFRNKSKRPLPSSLKKKRFSEGLLTLTYPSGADMVANQETFGQVVEVQVPEGWPQLQREQTLVYELGPDETLVPTSVSQEGGSTAAMVVMDVPPAVSGAAGMEVRHIFLPSQEDVLQHGQQQQQLSHLPEVQTNMPLPSSDQETQQVHHGAGQIHQQSVENRSESKIKLSHDIIIDSLQQQQQQQQYHNEQQQVQNQGNFGGHAVVKLTHEDLVSLQQQLPSSNLDHYQHHLQQPQSQIGTGSTSGQEDSHKSIEIFLPSGTTRTLTLPLGSVEGHQVITSVGDVAGDESTTVQYQVECLSGETLTEADYDAIRMLAQASLAGGSQHLTH</sequence>
<dbReference type="SMART" id="SM00355">
    <property type="entry name" value="ZnF_C2H2"/>
    <property type="match status" value="6"/>
</dbReference>
<dbReference type="Pfam" id="PF00096">
    <property type="entry name" value="zf-C2H2"/>
    <property type="match status" value="3"/>
</dbReference>
<keyword evidence="2" id="KW-0479">Metal-binding</keyword>
<dbReference type="Pfam" id="PF17921">
    <property type="entry name" value="Integrase_H2C2"/>
    <property type="match status" value="2"/>
</dbReference>
<dbReference type="FunFam" id="3.30.160.60:FF:000706">
    <property type="entry name" value="Zinc finger protein"/>
    <property type="match status" value="1"/>
</dbReference>
<dbReference type="Gene3D" id="3.30.160.60">
    <property type="entry name" value="Classic Zinc Finger"/>
    <property type="match status" value="4"/>
</dbReference>
<dbReference type="GO" id="GO:0005634">
    <property type="term" value="C:nucleus"/>
    <property type="evidence" value="ECO:0007669"/>
    <property type="project" value="UniProtKB-SubCell"/>
</dbReference>
<feature type="domain" description="C2H2-type" evidence="9">
    <location>
        <begin position="998"/>
        <end position="1026"/>
    </location>
</feature>
<protein>
    <submittedName>
        <fullName evidence="10">Zinc finger and BTB domain-containing protein 49</fullName>
    </submittedName>
</protein>
<evidence type="ECO:0000256" key="4">
    <source>
        <dbReference type="ARBA" id="ARBA00022771"/>
    </source>
</evidence>
<feature type="region of interest" description="Disordered" evidence="8">
    <location>
        <begin position="1227"/>
        <end position="1248"/>
    </location>
</feature>
<dbReference type="InterPro" id="IPR050888">
    <property type="entry name" value="ZnF_C2H2-type_TF"/>
</dbReference>
<comment type="caution">
    <text evidence="10">The sequence shown here is derived from an EMBL/GenBank/DDBJ whole genome shotgun (WGS) entry which is preliminary data.</text>
</comment>
<feature type="compositionally biased region" description="Acidic residues" evidence="8">
    <location>
        <begin position="795"/>
        <end position="806"/>
    </location>
</feature>
<comment type="subcellular location">
    <subcellularLocation>
        <location evidence="1">Nucleus</location>
    </subcellularLocation>
</comment>
<feature type="region of interest" description="Disordered" evidence="8">
    <location>
        <begin position="792"/>
        <end position="824"/>
    </location>
</feature>
<dbReference type="GO" id="GO:0008270">
    <property type="term" value="F:zinc ion binding"/>
    <property type="evidence" value="ECO:0007669"/>
    <property type="project" value="UniProtKB-KW"/>
</dbReference>
<evidence type="ECO:0000256" key="2">
    <source>
        <dbReference type="ARBA" id="ARBA00022723"/>
    </source>
</evidence>
<feature type="domain" description="C2H2-type" evidence="9">
    <location>
        <begin position="912"/>
        <end position="939"/>
    </location>
</feature>
<evidence type="ECO:0000313" key="10">
    <source>
        <dbReference type="EMBL" id="GFR59924.1"/>
    </source>
</evidence>
<dbReference type="EMBL" id="BMAT01003661">
    <property type="protein sequence ID" value="GFR59924.1"/>
    <property type="molecule type" value="Genomic_DNA"/>
</dbReference>
<dbReference type="InterPro" id="IPR012337">
    <property type="entry name" value="RNaseH-like_sf"/>
</dbReference>
<dbReference type="FunFam" id="3.30.160.60:FF:000100">
    <property type="entry name" value="Zinc finger 45-like"/>
    <property type="match status" value="1"/>
</dbReference>
<dbReference type="InterPro" id="IPR036397">
    <property type="entry name" value="RNaseH_sf"/>
</dbReference>
<evidence type="ECO:0000256" key="8">
    <source>
        <dbReference type="SAM" id="MobiDB-lite"/>
    </source>
</evidence>
<name>A0AAV4EGN7_9GAST</name>
<feature type="compositionally biased region" description="Polar residues" evidence="8">
    <location>
        <begin position="1227"/>
        <end position="1236"/>
    </location>
</feature>
<evidence type="ECO:0000256" key="7">
    <source>
        <dbReference type="PROSITE-ProRule" id="PRU00042"/>
    </source>
</evidence>
<dbReference type="Gene3D" id="3.30.420.10">
    <property type="entry name" value="Ribonuclease H-like superfamily/Ribonuclease H"/>
    <property type="match status" value="1"/>
</dbReference>
<feature type="region of interest" description="Disordered" evidence="8">
    <location>
        <begin position="480"/>
        <end position="528"/>
    </location>
</feature>
<dbReference type="SUPFAM" id="SSF57667">
    <property type="entry name" value="beta-beta-alpha zinc fingers"/>
    <property type="match status" value="3"/>
</dbReference>
<reference evidence="10 11" key="1">
    <citation type="journal article" date="2021" name="Elife">
        <title>Chloroplast acquisition without the gene transfer in kleptoplastic sea slugs, Plakobranchus ocellatus.</title>
        <authorList>
            <person name="Maeda T."/>
            <person name="Takahashi S."/>
            <person name="Yoshida T."/>
            <person name="Shimamura S."/>
            <person name="Takaki Y."/>
            <person name="Nagai Y."/>
            <person name="Toyoda A."/>
            <person name="Suzuki Y."/>
            <person name="Arimoto A."/>
            <person name="Ishii H."/>
            <person name="Satoh N."/>
            <person name="Nishiyama T."/>
            <person name="Hasebe M."/>
            <person name="Maruyama T."/>
            <person name="Minagawa J."/>
            <person name="Obokata J."/>
            <person name="Shigenobu S."/>
        </authorList>
    </citation>
    <scope>NUCLEOTIDE SEQUENCE [LARGE SCALE GENOMIC DNA]</scope>
</reference>
<evidence type="ECO:0000259" key="9">
    <source>
        <dbReference type="PROSITE" id="PS50157"/>
    </source>
</evidence>
<dbReference type="InterPro" id="IPR041588">
    <property type="entry name" value="Integrase_H2C2"/>
</dbReference>
<dbReference type="SUPFAM" id="SSF53098">
    <property type="entry name" value="Ribonuclease H-like"/>
    <property type="match status" value="1"/>
</dbReference>
<dbReference type="InterPro" id="IPR036236">
    <property type="entry name" value="Znf_C2H2_sf"/>
</dbReference>
<dbReference type="GO" id="GO:0003676">
    <property type="term" value="F:nucleic acid binding"/>
    <property type="evidence" value="ECO:0007669"/>
    <property type="project" value="InterPro"/>
</dbReference>
<feature type="region of interest" description="Disordered" evidence="8">
    <location>
        <begin position="1318"/>
        <end position="1339"/>
    </location>
</feature>
<proteinExistence type="predicted"/>
<evidence type="ECO:0000313" key="11">
    <source>
        <dbReference type="Proteomes" id="UP000762676"/>
    </source>
</evidence>
<keyword evidence="6" id="KW-0539">Nucleus</keyword>
<evidence type="ECO:0000256" key="5">
    <source>
        <dbReference type="ARBA" id="ARBA00022833"/>
    </source>
</evidence>
<dbReference type="Gene3D" id="1.10.340.70">
    <property type="match status" value="2"/>
</dbReference>
<feature type="domain" description="C2H2-type" evidence="9">
    <location>
        <begin position="968"/>
        <end position="995"/>
    </location>
</feature>
<accession>A0AAV4EGN7</accession>
<feature type="domain" description="C2H2-type" evidence="9">
    <location>
        <begin position="1056"/>
        <end position="1083"/>
    </location>
</feature>
<dbReference type="InterPro" id="IPR013087">
    <property type="entry name" value="Znf_C2H2_type"/>
</dbReference>
<dbReference type="PROSITE" id="PS00028">
    <property type="entry name" value="ZINC_FINGER_C2H2_1"/>
    <property type="match status" value="6"/>
</dbReference>
<keyword evidence="3" id="KW-0677">Repeat</keyword>
<keyword evidence="11" id="KW-1185">Reference proteome</keyword>
<dbReference type="PROSITE" id="PS50157">
    <property type="entry name" value="ZINC_FINGER_C2H2_2"/>
    <property type="match status" value="6"/>
</dbReference>
<feature type="domain" description="C2H2-type" evidence="9">
    <location>
        <begin position="940"/>
        <end position="967"/>
    </location>
</feature>
<feature type="domain" description="C2H2-type" evidence="9">
    <location>
        <begin position="1028"/>
        <end position="1055"/>
    </location>
</feature>
<keyword evidence="5" id="KW-0862">Zinc</keyword>
<dbReference type="Proteomes" id="UP000762676">
    <property type="component" value="Unassembled WGS sequence"/>
</dbReference>